<dbReference type="OrthoDB" id="5547497at2759"/>
<feature type="domain" description="Sugar phosphate transporter" evidence="6">
    <location>
        <begin position="34"/>
        <end position="296"/>
    </location>
</feature>
<evidence type="ECO:0000256" key="2">
    <source>
        <dbReference type="ARBA" id="ARBA00022692"/>
    </source>
</evidence>
<proteinExistence type="predicted"/>
<dbReference type="PANTHER" id="PTHR11132">
    <property type="entry name" value="SOLUTE CARRIER FAMILY 35"/>
    <property type="match status" value="1"/>
</dbReference>
<feature type="transmembrane region" description="Helical" evidence="5">
    <location>
        <begin position="249"/>
        <end position="269"/>
    </location>
</feature>
<gene>
    <name evidence="7" type="ORF">TRFO_30372</name>
</gene>
<feature type="transmembrane region" description="Helical" evidence="5">
    <location>
        <begin position="275"/>
        <end position="296"/>
    </location>
</feature>
<evidence type="ECO:0000313" key="7">
    <source>
        <dbReference type="EMBL" id="OHT02487.1"/>
    </source>
</evidence>
<dbReference type="GeneID" id="94842022"/>
<dbReference type="VEuPathDB" id="TrichDB:TRFO_30372"/>
<feature type="transmembrane region" description="Helical" evidence="5">
    <location>
        <begin position="12"/>
        <end position="30"/>
    </location>
</feature>
<feature type="transmembrane region" description="Helical" evidence="5">
    <location>
        <begin position="42"/>
        <end position="63"/>
    </location>
</feature>
<dbReference type="Proteomes" id="UP000179807">
    <property type="component" value="Unassembled WGS sequence"/>
</dbReference>
<comment type="subcellular location">
    <subcellularLocation>
        <location evidence="1">Membrane</location>
        <topology evidence="1">Multi-pass membrane protein</topology>
    </subcellularLocation>
</comment>
<protein>
    <submittedName>
        <fullName evidence="7">Phosphate translocator protein</fullName>
    </submittedName>
</protein>
<reference evidence="7" key="1">
    <citation type="submission" date="2016-10" db="EMBL/GenBank/DDBJ databases">
        <authorList>
            <person name="Benchimol M."/>
            <person name="Almeida L.G."/>
            <person name="Vasconcelos A.T."/>
            <person name="Perreira-Neves A."/>
            <person name="Rosa I.A."/>
            <person name="Tasca T."/>
            <person name="Bogo M.R."/>
            <person name="de Souza W."/>
        </authorList>
    </citation>
    <scope>NUCLEOTIDE SEQUENCE [LARGE SCALE GENOMIC DNA]</scope>
    <source>
        <strain evidence="7">K</strain>
    </source>
</reference>
<feature type="transmembrane region" description="Helical" evidence="5">
    <location>
        <begin position="75"/>
        <end position="94"/>
    </location>
</feature>
<organism evidence="7 8">
    <name type="scientific">Tritrichomonas foetus</name>
    <dbReference type="NCBI Taxonomy" id="1144522"/>
    <lineage>
        <taxon>Eukaryota</taxon>
        <taxon>Metamonada</taxon>
        <taxon>Parabasalia</taxon>
        <taxon>Tritrichomonadida</taxon>
        <taxon>Tritrichomonadidae</taxon>
        <taxon>Tritrichomonas</taxon>
    </lineage>
</organism>
<keyword evidence="2 5" id="KW-0812">Transmembrane</keyword>
<dbReference type="AlphaFoldDB" id="A0A1J4JTP8"/>
<evidence type="ECO:0000256" key="3">
    <source>
        <dbReference type="ARBA" id="ARBA00022989"/>
    </source>
</evidence>
<accession>A0A1J4JTP8</accession>
<dbReference type="Pfam" id="PF03151">
    <property type="entry name" value="TPT"/>
    <property type="match status" value="1"/>
</dbReference>
<evidence type="ECO:0000313" key="8">
    <source>
        <dbReference type="Proteomes" id="UP000179807"/>
    </source>
</evidence>
<sequence length="322" mass="35971">MSYASNLEVSAWIGLSITSSTSLILLLKLVKKHLTCKYTTTLSTLHFLSTWICLEILAFFGAIKRYDQIPFQKRFILAFLVMTSIISMNFNLAANSIGFYQMSKLCCVPYMLIWNSFVKHTKYSIGEIISLVILLFGVALFSVSDVEVNFVGTIYAFIAVVSTAHNQMITGELQKEYSLNGPELQLAIMPEEFSLGIICSTFLENIGENTFAMSLFSYSDIILILFTCFFAIGVNVATFGLIGKTSSVTYQVVGHAKTVLLLIFGYIFFPSKWESTFQMVRAMAGIVIALIGVFMYTKVRLDIAKKPTDSEMVPLIEKQTKA</sequence>
<dbReference type="InterPro" id="IPR004853">
    <property type="entry name" value="Sugar_P_trans_dom"/>
</dbReference>
<dbReference type="RefSeq" id="XP_068355623.1">
    <property type="nucleotide sequence ID" value="XM_068507318.1"/>
</dbReference>
<feature type="transmembrane region" description="Helical" evidence="5">
    <location>
        <begin position="221"/>
        <end position="242"/>
    </location>
</feature>
<name>A0A1J4JTP8_9EUKA</name>
<dbReference type="InterPro" id="IPR050186">
    <property type="entry name" value="TPT_transporter"/>
</dbReference>
<keyword evidence="8" id="KW-1185">Reference proteome</keyword>
<keyword evidence="3 5" id="KW-1133">Transmembrane helix</keyword>
<feature type="transmembrane region" description="Helical" evidence="5">
    <location>
        <begin position="123"/>
        <end position="143"/>
    </location>
</feature>
<evidence type="ECO:0000256" key="1">
    <source>
        <dbReference type="ARBA" id="ARBA00004141"/>
    </source>
</evidence>
<evidence type="ECO:0000256" key="5">
    <source>
        <dbReference type="SAM" id="Phobius"/>
    </source>
</evidence>
<keyword evidence="4 5" id="KW-0472">Membrane</keyword>
<evidence type="ECO:0000259" key="6">
    <source>
        <dbReference type="Pfam" id="PF03151"/>
    </source>
</evidence>
<dbReference type="EMBL" id="MLAK01000865">
    <property type="protein sequence ID" value="OHT02487.1"/>
    <property type="molecule type" value="Genomic_DNA"/>
</dbReference>
<dbReference type="GO" id="GO:0016020">
    <property type="term" value="C:membrane"/>
    <property type="evidence" value="ECO:0007669"/>
    <property type="project" value="UniProtKB-SubCell"/>
</dbReference>
<comment type="caution">
    <text evidence="7">The sequence shown here is derived from an EMBL/GenBank/DDBJ whole genome shotgun (WGS) entry which is preliminary data.</text>
</comment>
<evidence type="ECO:0000256" key="4">
    <source>
        <dbReference type="ARBA" id="ARBA00023136"/>
    </source>
</evidence>